<dbReference type="FunFam" id="3.40.50.1970:FF:000003">
    <property type="entry name" value="Alcohol dehydrogenase, iron-containing"/>
    <property type="match status" value="1"/>
</dbReference>
<evidence type="ECO:0000259" key="5">
    <source>
        <dbReference type="Pfam" id="PF00465"/>
    </source>
</evidence>
<evidence type="ECO:0000256" key="2">
    <source>
        <dbReference type="ARBA" id="ARBA00007358"/>
    </source>
</evidence>
<evidence type="ECO:0000256" key="4">
    <source>
        <dbReference type="ARBA" id="ARBA00023027"/>
    </source>
</evidence>
<dbReference type="Gene3D" id="3.40.50.1970">
    <property type="match status" value="1"/>
</dbReference>
<evidence type="ECO:0000256" key="1">
    <source>
        <dbReference type="ARBA" id="ARBA00001962"/>
    </source>
</evidence>
<dbReference type="PANTHER" id="PTHR11496">
    <property type="entry name" value="ALCOHOL DEHYDROGENASE"/>
    <property type="match status" value="1"/>
</dbReference>
<dbReference type="InterPro" id="IPR039697">
    <property type="entry name" value="Alcohol_dehydrogenase_Fe"/>
</dbReference>
<dbReference type="EMBL" id="CP074694">
    <property type="protein sequence ID" value="QVL30171.1"/>
    <property type="molecule type" value="Genomic_DNA"/>
</dbReference>
<proteinExistence type="inferred from homology"/>
<evidence type="ECO:0000259" key="6">
    <source>
        <dbReference type="Pfam" id="PF25137"/>
    </source>
</evidence>
<feature type="domain" description="Alcohol dehydrogenase iron-type/glycerol dehydrogenase GldA" evidence="5">
    <location>
        <begin position="11"/>
        <end position="177"/>
    </location>
</feature>
<dbReference type="Proteomes" id="UP000676194">
    <property type="component" value="Chromosome"/>
</dbReference>
<organism evidence="7 8">
    <name type="scientific">Telmatocola sphagniphila</name>
    <dbReference type="NCBI Taxonomy" id="1123043"/>
    <lineage>
        <taxon>Bacteria</taxon>
        <taxon>Pseudomonadati</taxon>
        <taxon>Planctomycetota</taxon>
        <taxon>Planctomycetia</taxon>
        <taxon>Gemmatales</taxon>
        <taxon>Gemmataceae</taxon>
    </lineage>
</organism>
<feature type="domain" description="Fe-containing alcohol dehydrogenase-like C-terminal" evidence="6">
    <location>
        <begin position="188"/>
        <end position="375"/>
    </location>
</feature>
<evidence type="ECO:0000313" key="7">
    <source>
        <dbReference type="EMBL" id="QVL30171.1"/>
    </source>
</evidence>
<dbReference type="KEGG" id="tsph:KIH39_15050"/>
<comment type="cofactor">
    <cofactor evidence="1">
        <name>Fe cation</name>
        <dbReference type="ChEBI" id="CHEBI:24875"/>
    </cofactor>
</comment>
<name>A0A8E6B311_9BACT</name>
<dbReference type="PANTHER" id="PTHR11496:SF102">
    <property type="entry name" value="ALCOHOL DEHYDROGENASE 4"/>
    <property type="match status" value="1"/>
</dbReference>
<dbReference type="CDD" id="cd08551">
    <property type="entry name" value="Fe-ADH"/>
    <property type="match status" value="1"/>
</dbReference>
<dbReference type="PROSITE" id="PS00913">
    <property type="entry name" value="ADH_IRON_1"/>
    <property type="match status" value="1"/>
</dbReference>
<dbReference type="AlphaFoldDB" id="A0A8E6B311"/>
<reference evidence="7" key="1">
    <citation type="submission" date="2021-05" db="EMBL/GenBank/DDBJ databases">
        <title>Complete genome sequence of the cellulolytic planctomycete Telmatocola sphagniphila SP2T and characterization of the first cellulase from planctomycetes.</title>
        <authorList>
            <person name="Rakitin A.L."/>
            <person name="Beletsky A.V."/>
            <person name="Naumoff D.G."/>
            <person name="Kulichevskaya I.S."/>
            <person name="Mardanov A.V."/>
            <person name="Ravin N.V."/>
            <person name="Dedysh S.N."/>
        </authorList>
    </citation>
    <scope>NUCLEOTIDE SEQUENCE</scope>
    <source>
        <strain evidence="7">SP2T</strain>
    </source>
</reference>
<dbReference type="Gene3D" id="1.20.1090.10">
    <property type="entry name" value="Dehydroquinate synthase-like - alpha domain"/>
    <property type="match status" value="1"/>
</dbReference>
<keyword evidence="8" id="KW-1185">Reference proteome</keyword>
<dbReference type="GO" id="GO:0046872">
    <property type="term" value="F:metal ion binding"/>
    <property type="evidence" value="ECO:0007669"/>
    <property type="project" value="InterPro"/>
</dbReference>
<gene>
    <name evidence="7" type="ORF">KIH39_15050</name>
</gene>
<dbReference type="Pfam" id="PF00465">
    <property type="entry name" value="Fe-ADH"/>
    <property type="match status" value="1"/>
</dbReference>
<dbReference type="GO" id="GO:0004022">
    <property type="term" value="F:alcohol dehydrogenase (NAD+) activity"/>
    <property type="evidence" value="ECO:0007669"/>
    <property type="project" value="TreeGrafter"/>
</dbReference>
<accession>A0A8E6B311</accession>
<sequence>MIPFDFQPINRVIFGPGTLARIGELCTEQGGKRILLVTDPGLEKAGHPQRAKSFIEAAGLPVFVFDLVKENPTNADVQLGTRFAREQNIDLIVAVGGGSTMDCAKGINFILTNGGNMADYKGQGKAKKPMLPSIGIPTTSGTGSEAQCYALITDDSSHLKMACGDKKAAFRVSILDPELTLSQPRGVTAATGIDAIAHAIESFVCKKATPFSQLYSRSAWQYLVHNLEEVLRNPGNLDARAAMQLGSHFAGVAIENAMLGICHSCANPLTAHYGITHGVAIGLLLPHVIRFNSSVCSRHFEILARDIDEKSAADVAEKISELVAFCGQPNRLRDCGVSESILPLLAIEANEQWTARFNPREVTEKELLQVLQSAW</sequence>
<protein>
    <submittedName>
        <fullName evidence="7">Iron-containing alcohol dehydrogenase</fullName>
    </submittedName>
</protein>
<keyword evidence="4" id="KW-0520">NAD</keyword>
<comment type="similarity">
    <text evidence="2">Belongs to the iron-containing alcohol dehydrogenase family.</text>
</comment>
<dbReference type="InterPro" id="IPR018211">
    <property type="entry name" value="ADH_Fe_CS"/>
</dbReference>
<dbReference type="InterPro" id="IPR001670">
    <property type="entry name" value="ADH_Fe/GldA"/>
</dbReference>
<dbReference type="InterPro" id="IPR056798">
    <property type="entry name" value="ADH_Fe_C"/>
</dbReference>
<evidence type="ECO:0000256" key="3">
    <source>
        <dbReference type="ARBA" id="ARBA00023002"/>
    </source>
</evidence>
<keyword evidence="3" id="KW-0560">Oxidoreductase</keyword>
<dbReference type="Pfam" id="PF25137">
    <property type="entry name" value="ADH_Fe_C"/>
    <property type="match status" value="1"/>
</dbReference>
<dbReference type="SUPFAM" id="SSF56796">
    <property type="entry name" value="Dehydroquinate synthase-like"/>
    <property type="match status" value="1"/>
</dbReference>
<dbReference type="RefSeq" id="WP_213494055.1">
    <property type="nucleotide sequence ID" value="NZ_CP074694.1"/>
</dbReference>
<evidence type="ECO:0000313" key="8">
    <source>
        <dbReference type="Proteomes" id="UP000676194"/>
    </source>
</evidence>